<evidence type="ECO:0000313" key="3">
    <source>
        <dbReference type="EMBL" id="AXI01860.1"/>
    </source>
</evidence>
<feature type="domain" description="DUF6160" evidence="2">
    <location>
        <begin position="18"/>
        <end position="88"/>
    </location>
</feature>
<dbReference type="KEGG" id="mbah:HYN46_02575"/>
<dbReference type="OrthoDB" id="6704624at2"/>
<dbReference type="Proteomes" id="UP000253940">
    <property type="component" value="Chromosome"/>
</dbReference>
<protein>
    <recommendedName>
        <fullName evidence="2">DUF6160 domain-containing protein</fullName>
    </recommendedName>
</protein>
<dbReference type="AlphaFoldDB" id="A0A345P3K1"/>
<evidence type="ECO:0000259" key="2">
    <source>
        <dbReference type="Pfam" id="PF19657"/>
    </source>
</evidence>
<keyword evidence="4" id="KW-1185">Reference proteome</keyword>
<sequence>MFLLNKIPVKMTKLALSISAITVLNAVCMSVYAMESISDQALSDVTGADGVAVTVQADKFTFGSLYWEDQIDNSGTVRRLQLDQASAANQVTLTPGSTTNPLITAKINAGSSGTTPALSLNLNIAPFTFYAPRVEVCTTTVCPANSLGAFGIQTTQNSQIALATTNGLFNSAGTASVTILLDGVNTFFTSNGNQIVGADIRANISSTNGRIWIDATDGLRFGGDIALKAASASRAGIQASLMLQTAQSGSSLNTVSPTAGGLVRLGISGNVLNTNLYVRGTKGTTANEDTIGALVGNQGLAARLTGQVQSGALNADGTGTGFQLEFGGVGTGSSGYGIQMTNFVPFANVSAGTNPTFDSGNIYLNLISTSNLTMPVQCVFTVGSDCSPSKAAYTPVNLFGLTAADFSQPVTADSVYIGVRGLNIQGVPLQTYFYQNGVGRITSGAVPGFALMPVLNNVNANLTLNAASATTLGYTLAVSTQGTNGQTGEIGNNSATEVKTTSLFLADTSTPSKAQYIGLRNINLFLEANGVIQVNDTSTDATCATHCIKLTLPNFLLAMSGELAAGYLPGAEPTGFAKFSDQTNNKDKIYGVNVKLKGASNSTTNSVGLSTTSTGALGLSADLTLNSDASSFIRLVEPTGSALGLDGLTGRIQLGSGSQISVNATSGTFTNVLNINPGSVVGGELLGTLNFYPNSGSSVYSLGKIVMTGGQIMSNLTVAPVLR</sequence>
<proteinExistence type="predicted"/>
<accession>A0A345P3K1</accession>
<evidence type="ECO:0000256" key="1">
    <source>
        <dbReference type="SAM" id="SignalP"/>
    </source>
</evidence>
<gene>
    <name evidence="3" type="ORF">HYN46_02575</name>
</gene>
<reference evidence="3 4" key="1">
    <citation type="submission" date="2018-07" db="EMBL/GenBank/DDBJ databases">
        <title>Genome sequencing of Moraxellaceae gen. HYN0046.</title>
        <authorList>
            <person name="Kim M."/>
            <person name="Yi H."/>
        </authorList>
    </citation>
    <scope>NUCLEOTIDE SEQUENCE [LARGE SCALE GENOMIC DNA]</scope>
    <source>
        <strain evidence="3 4">HYN0046</strain>
    </source>
</reference>
<feature type="signal peptide" evidence="1">
    <location>
        <begin position="1"/>
        <end position="33"/>
    </location>
</feature>
<dbReference type="Pfam" id="PF19657">
    <property type="entry name" value="DUF6160"/>
    <property type="match status" value="1"/>
</dbReference>
<dbReference type="InterPro" id="IPR046158">
    <property type="entry name" value="DUF6160"/>
</dbReference>
<organism evidence="3 4">
    <name type="scientific">Aquirhabdus parva</name>
    <dbReference type="NCBI Taxonomy" id="2283318"/>
    <lineage>
        <taxon>Bacteria</taxon>
        <taxon>Pseudomonadati</taxon>
        <taxon>Pseudomonadota</taxon>
        <taxon>Gammaproteobacteria</taxon>
        <taxon>Moraxellales</taxon>
        <taxon>Moraxellaceae</taxon>
        <taxon>Aquirhabdus</taxon>
    </lineage>
</organism>
<dbReference type="RefSeq" id="WP_114897970.1">
    <property type="nucleotide sequence ID" value="NZ_CP031222.1"/>
</dbReference>
<name>A0A345P3K1_9GAMM</name>
<dbReference type="EMBL" id="CP031222">
    <property type="protein sequence ID" value="AXI01860.1"/>
    <property type="molecule type" value="Genomic_DNA"/>
</dbReference>
<keyword evidence="1" id="KW-0732">Signal</keyword>
<feature type="chain" id="PRO_5016740672" description="DUF6160 domain-containing protein" evidence="1">
    <location>
        <begin position="34"/>
        <end position="723"/>
    </location>
</feature>
<evidence type="ECO:0000313" key="4">
    <source>
        <dbReference type="Proteomes" id="UP000253940"/>
    </source>
</evidence>